<dbReference type="Pfam" id="PF21382">
    <property type="entry name" value="IntS9_C"/>
    <property type="match status" value="1"/>
</dbReference>
<accession>A0A7R8XKK2</accession>
<dbReference type="Gene3D" id="3.60.15.10">
    <property type="entry name" value="Ribonuclease Z/Hydroxyacylglutathione hydrolase-like"/>
    <property type="match status" value="1"/>
</dbReference>
<proteinExistence type="predicted"/>
<evidence type="ECO:0000256" key="3">
    <source>
        <dbReference type="ARBA" id="ARBA00022490"/>
    </source>
</evidence>
<dbReference type="OrthoDB" id="5600060at2759"/>
<name>A0A7R8XKK2_9CRUS</name>
<dbReference type="InterPro" id="IPR027074">
    <property type="entry name" value="Integrator_9su"/>
</dbReference>
<keyword evidence="7" id="KW-1185">Reference proteome</keyword>
<dbReference type="SMART" id="SM01027">
    <property type="entry name" value="Beta-Casp"/>
    <property type="match status" value="1"/>
</dbReference>
<protein>
    <recommendedName>
        <fullName evidence="5">Beta-Casp domain-containing protein</fullName>
    </recommendedName>
</protein>
<dbReference type="Pfam" id="PF10996">
    <property type="entry name" value="Beta-Casp"/>
    <property type="match status" value="1"/>
</dbReference>
<dbReference type="EMBL" id="CAJPEV010001552">
    <property type="protein sequence ID" value="CAG0893257.1"/>
    <property type="molecule type" value="Genomic_DNA"/>
</dbReference>
<comment type="subcellular location">
    <subcellularLocation>
        <location evidence="2">Cytoplasm</location>
    </subcellularLocation>
    <subcellularLocation>
        <location evidence="1">Nucleus</location>
    </subcellularLocation>
</comment>
<dbReference type="PANTHER" id="PTHR46094:SF1">
    <property type="entry name" value="INTEGRATOR COMPLEX SUBUNIT 9"/>
    <property type="match status" value="1"/>
</dbReference>
<evidence type="ECO:0000256" key="1">
    <source>
        <dbReference type="ARBA" id="ARBA00004123"/>
    </source>
</evidence>
<evidence type="ECO:0000313" key="6">
    <source>
        <dbReference type="EMBL" id="CAD7247718.1"/>
    </source>
</evidence>
<dbReference type="Gene3D" id="3.40.50.10890">
    <property type="match status" value="1"/>
</dbReference>
<evidence type="ECO:0000259" key="5">
    <source>
        <dbReference type="SMART" id="SM01027"/>
    </source>
</evidence>
<evidence type="ECO:0000256" key="2">
    <source>
        <dbReference type="ARBA" id="ARBA00004496"/>
    </source>
</evidence>
<dbReference type="Proteomes" id="UP000677054">
    <property type="component" value="Unassembled WGS sequence"/>
</dbReference>
<keyword evidence="4" id="KW-0539">Nucleus</keyword>
<dbReference type="InterPro" id="IPR048660">
    <property type="entry name" value="IntS9-like_C"/>
</dbReference>
<dbReference type="GO" id="GO:0034472">
    <property type="term" value="P:snRNA 3'-end processing"/>
    <property type="evidence" value="ECO:0007669"/>
    <property type="project" value="TreeGrafter"/>
</dbReference>
<organism evidence="6">
    <name type="scientific">Darwinula stevensoni</name>
    <dbReference type="NCBI Taxonomy" id="69355"/>
    <lineage>
        <taxon>Eukaryota</taxon>
        <taxon>Metazoa</taxon>
        <taxon>Ecdysozoa</taxon>
        <taxon>Arthropoda</taxon>
        <taxon>Crustacea</taxon>
        <taxon>Oligostraca</taxon>
        <taxon>Ostracoda</taxon>
        <taxon>Podocopa</taxon>
        <taxon>Podocopida</taxon>
        <taxon>Darwinulocopina</taxon>
        <taxon>Darwinuloidea</taxon>
        <taxon>Darwinulidae</taxon>
        <taxon>Darwinula</taxon>
    </lineage>
</organism>
<reference evidence="6" key="1">
    <citation type="submission" date="2020-11" db="EMBL/GenBank/DDBJ databases">
        <authorList>
            <person name="Tran Van P."/>
        </authorList>
    </citation>
    <scope>NUCLEOTIDE SEQUENCE</scope>
</reference>
<dbReference type="AlphaFoldDB" id="A0A7R8XKK2"/>
<dbReference type="PANTHER" id="PTHR46094">
    <property type="entry name" value="INTEGRATOR COMPLEX SUBUNIT 9"/>
    <property type="match status" value="1"/>
</dbReference>
<keyword evidence="3" id="KW-0963">Cytoplasm</keyword>
<gene>
    <name evidence="6" type="ORF">DSTB1V02_LOCUS7543</name>
</gene>
<evidence type="ECO:0000313" key="7">
    <source>
        <dbReference type="Proteomes" id="UP000677054"/>
    </source>
</evidence>
<dbReference type="SUPFAM" id="SSF56281">
    <property type="entry name" value="Metallo-hydrolase/oxidoreductase"/>
    <property type="match status" value="1"/>
</dbReference>
<dbReference type="InterPro" id="IPR036866">
    <property type="entry name" value="RibonucZ/Hydroxyglut_hydro"/>
</dbReference>
<dbReference type="EMBL" id="LR901069">
    <property type="protein sequence ID" value="CAD7247718.1"/>
    <property type="molecule type" value="Genomic_DNA"/>
</dbReference>
<sequence length="692" mass="76683">MKLYCLSQDPNKSCLVLKYRGTTLMLDCGLDICTILNYLPIPLIPSSRLASLPTWKPKDQVIPQLDGVVRECCNRFFIDGEPEFGTPQDGIIDVSDIDAVLISNYLSMLALPFVTESPGFRGAVYATEPTLQMGRYLCSQYITEVCLLAEIHSCLFSPSCYIPMTRLFMEEIQEYLEGSSKHNDKDGSWKDFVHLLPLPFNQMGFQVHSWKKLYSRGVLNASLAKIQIAGFSQSLDVFGALKVSPVSSGFCLGSCNWLITCSHEKVVYVSGSSTLTTHPRSIDQASLKNADVLILTGLTQTPASNPDAMLGDFCMTVALTVKNGGSVLVPCYPSGVTYDLFECLSSHLETSSLSHIPMYFISPVADSSLAYSNIFAEWLSQSKQSRVYLPEEPFPHAHLVKTGRLKPFRSVEDETLNADFRQPCIMFCGHPSLRFGAAVHFTMLWGSNPANTIVFTEPDFNYLEALAPFQPLALKCVHCPIDTCLSFSQANKLVRDLRPGNLIVPAQYLQPPLLHPQTDFVINAPSSGSVVGFRPLEVVKVQVGKGKDGWEAGELDPRLAKDLKMCQVKPGVQVATITALLDVKDNRYSIRALPQKLGEDQTSSLEAGMNNKPKFYPWGPLDITSLVQKLTQEGIVNAKVEETASGYIVLLQNEDTVIQIEEKRTHIFCEDDARSDLRAKLNRIIMSSLNKF</sequence>
<feature type="domain" description="Beta-Casp" evidence="5">
    <location>
        <begin position="337"/>
        <end position="466"/>
    </location>
</feature>
<evidence type="ECO:0000256" key="4">
    <source>
        <dbReference type="ARBA" id="ARBA00023242"/>
    </source>
</evidence>
<dbReference type="GO" id="GO:0032039">
    <property type="term" value="C:integrator complex"/>
    <property type="evidence" value="ECO:0007669"/>
    <property type="project" value="InterPro"/>
</dbReference>
<dbReference type="InterPro" id="IPR022712">
    <property type="entry name" value="Beta_Casp"/>
</dbReference>
<dbReference type="GO" id="GO:0005737">
    <property type="term" value="C:cytoplasm"/>
    <property type="evidence" value="ECO:0007669"/>
    <property type="project" value="UniProtKB-SubCell"/>
</dbReference>